<evidence type="ECO:0000313" key="2">
    <source>
        <dbReference type="EMBL" id="EZA55525.1"/>
    </source>
</evidence>
<name>A0A026WHM0_OOCBI</name>
<organism evidence="2 3">
    <name type="scientific">Ooceraea biroi</name>
    <name type="common">Clonal raider ant</name>
    <name type="synonym">Cerapachys biroi</name>
    <dbReference type="NCBI Taxonomy" id="2015173"/>
    <lineage>
        <taxon>Eukaryota</taxon>
        <taxon>Metazoa</taxon>
        <taxon>Ecdysozoa</taxon>
        <taxon>Arthropoda</taxon>
        <taxon>Hexapoda</taxon>
        <taxon>Insecta</taxon>
        <taxon>Pterygota</taxon>
        <taxon>Neoptera</taxon>
        <taxon>Endopterygota</taxon>
        <taxon>Hymenoptera</taxon>
        <taxon>Apocrita</taxon>
        <taxon>Aculeata</taxon>
        <taxon>Formicoidea</taxon>
        <taxon>Formicidae</taxon>
        <taxon>Dorylinae</taxon>
        <taxon>Ooceraea</taxon>
    </lineage>
</organism>
<dbReference type="AlphaFoldDB" id="A0A026WHM0"/>
<keyword evidence="3" id="KW-1185">Reference proteome</keyword>
<feature type="region of interest" description="Disordered" evidence="1">
    <location>
        <begin position="1"/>
        <end position="27"/>
    </location>
</feature>
<proteinExistence type="predicted"/>
<protein>
    <submittedName>
        <fullName evidence="2">Uncharacterized protein</fullName>
    </submittedName>
</protein>
<reference evidence="2 3" key="1">
    <citation type="journal article" date="2014" name="Curr. Biol.">
        <title>The genome of the clonal raider ant Cerapachys biroi.</title>
        <authorList>
            <person name="Oxley P.R."/>
            <person name="Ji L."/>
            <person name="Fetter-Pruneda I."/>
            <person name="McKenzie S.K."/>
            <person name="Li C."/>
            <person name="Hu H."/>
            <person name="Zhang G."/>
            <person name="Kronauer D.J."/>
        </authorList>
    </citation>
    <scope>NUCLEOTIDE SEQUENCE [LARGE SCALE GENOMIC DNA]</scope>
</reference>
<sequence>MDTVSVCESSTSRNEYSRSQQLEDTTAKNNSIKKLEEAFPWLAECNEAARTAIREKNYQNLEGLIALFTQ</sequence>
<gene>
    <name evidence="2" type="ORF">X777_03779</name>
</gene>
<accession>A0A026WHM0</accession>
<dbReference type="EMBL" id="KK107199">
    <property type="protein sequence ID" value="EZA55525.1"/>
    <property type="molecule type" value="Genomic_DNA"/>
</dbReference>
<evidence type="ECO:0000256" key="1">
    <source>
        <dbReference type="SAM" id="MobiDB-lite"/>
    </source>
</evidence>
<evidence type="ECO:0000313" key="3">
    <source>
        <dbReference type="Proteomes" id="UP000053097"/>
    </source>
</evidence>
<dbReference type="Proteomes" id="UP000053097">
    <property type="component" value="Unassembled WGS sequence"/>
</dbReference>